<protein>
    <recommendedName>
        <fullName evidence="4">Secreted protein</fullName>
    </recommendedName>
</protein>
<dbReference type="AlphaFoldDB" id="A0A9W8QDB5"/>
<gene>
    <name evidence="2" type="ORF">LMH87_012251</name>
</gene>
<evidence type="ECO:0000313" key="3">
    <source>
        <dbReference type="Proteomes" id="UP001144673"/>
    </source>
</evidence>
<dbReference type="GeneID" id="80899410"/>
<organism evidence="2 3">
    <name type="scientific">Akanthomyces muscarius</name>
    <name type="common">Entomopathogenic fungus</name>
    <name type="synonym">Lecanicillium muscarium</name>
    <dbReference type="NCBI Taxonomy" id="2231603"/>
    <lineage>
        <taxon>Eukaryota</taxon>
        <taxon>Fungi</taxon>
        <taxon>Dikarya</taxon>
        <taxon>Ascomycota</taxon>
        <taxon>Pezizomycotina</taxon>
        <taxon>Sordariomycetes</taxon>
        <taxon>Hypocreomycetidae</taxon>
        <taxon>Hypocreales</taxon>
        <taxon>Cordycipitaceae</taxon>
        <taxon>Akanthomyces</taxon>
    </lineage>
</organism>
<dbReference type="Proteomes" id="UP001144673">
    <property type="component" value="Chromosome 4"/>
</dbReference>
<evidence type="ECO:0008006" key="4">
    <source>
        <dbReference type="Google" id="ProtNLM"/>
    </source>
</evidence>
<feature type="chain" id="PRO_5040835082" description="Secreted protein" evidence="1">
    <location>
        <begin position="25"/>
        <end position="83"/>
    </location>
</feature>
<accession>A0A9W8QDB5</accession>
<proteinExistence type="predicted"/>
<keyword evidence="1" id="KW-0732">Signal</keyword>
<dbReference type="KEGG" id="amus:LMH87_012251"/>
<dbReference type="EMBL" id="JAJHUN010000009">
    <property type="protein sequence ID" value="KAJ4151560.1"/>
    <property type="molecule type" value="Genomic_DNA"/>
</dbReference>
<reference evidence="2" key="1">
    <citation type="journal article" date="2023" name="Access Microbiol">
        <title>De-novo genome assembly for Akanthomyces muscarius, a biocontrol agent of insect agricultural pests.</title>
        <authorList>
            <person name="Erdos Z."/>
            <person name="Studholme D.J."/>
            <person name="Raymond B."/>
            <person name="Sharma M."/>
        </authorList>
    </citation>
    <scope>NUCLEOTIDE SEQUENCE</scope>
    <source>
        <strain evidence="2">Ve6</strain>
    </source>
</reference>
<feature type="signal peptide" evidence="1">
    <location>
        <begin position="1"/>
        <end position="24"/>
    </location>
</feature>
<comment type="caution">
    <text evidence="2">The sequence shown here is derived from an EMBL/GenBank/DDBJ whole genome shotgun (WGS) entry which is preliminary data.</text>
</comment>
<dbReference type="RefSeq" id="XP_056053274.1">
    <property type="nucleotide sequence ID" value="XM_056201531.1"/>
</dbReference>
<name>A0A9W8QDB5_AKAMU</name>
<sequence length="83" mass="9222">MPQRCARCIIYLGGLCTAILHAAAHVFHPLARADHPIQSAPACTTYKTRYTTHFPPTPEPNKPPHRGVNRPPCLVHTYVKAKL</sequence>
<evidence type="ECO:0000313" key="2">
    <source>
        <dbReference type="EMBL" id="KAJ4151560.1"/>
    </source>
</evidence>
<evidence type="ECO:0000256" key="1">
    <source>
        <dbReference type="SAM" id="SignalP"/>
    </source>
</evidence>
<keyword evidence="3" id="KW-1185">Reference proteome</keyword>